<name>A0A9D1V5J1_9FIRM</name>
<evidence type="ECO:0000256" key="1">
    <source>
        <dbReference type="ARBA" id="ARBA00006068"/>
    </source>
</evidence>
<accession>A0A9D1V5J1</accession>
<organism evidence="4 5">
    <name type="scientific">Candidatus Allofournierella pullicola</name>
    <dbReference type="NCBI Taxonomy" id="2838596"/>
    <lineage>
        <taxon>Bacteria</taxon>
        <taxon>Bacillati</taxon>
        <taxon>Bacillota</taxon>
        <taxon>Clostridia</taxon>
        <taxon>Eubacteriales</taxon>
        <taxon>Oscillospiraceae</taxon>
        <taxon>Allofournierella</taxon>
    </lineage>
</organism>
<dbReference type="PANTHER" id="PTHR33392:SF6">
    <property type="entry name" value="POLYISOPRENYL-TEICHOIC ACID--PEPTIDOGLYCAN TEICHOIC ACID TRANSFERASE TAGU"/>
    <property type="match status" value="1"/>
</dbReference>
<protein>
    <submittedName>
        <fullName evidence="4">LCP family protein</fullName>
    </submittedName>
</protein>
<feature type="compositionally biased region" description="Low complexity" evidence="2">
    <location>
        <begin position="368"/>
        <end position="380"/>
    </location>
</feature>
<feature type="region of interest" description="Disordered" evidence="2">
    <location>
        <begin position="353"/>
        <end position="380"/>
    </location>
</feature>
<dbReference type="AlphaFoldDB" id="A0A9D1V5J1"/>
<dbReference type="InterPro" id="IPR050922">
    <property type="entry name" value="LytR/CpsA/Psr_CW_biosynth"/>
</dbReference>
<dbReference type="Gene3D" id="3.40.630.190">
    <property type="entry name" value="LCP protein"/>
    <property type="match status" value="1"/>
</dbReference>
<dbReference type="Pfam" id="PF03816">
    <property type="entry name" value="LytR_cpsA_psr"/>
    <property type="match status" value="1"/>
</dbReference>
<reference evidence="4" key="2">
    <citation type="submission" date="2021-04" db="EMBL/GenBank/DDBJ databases">
        <authorList>
            <person name="Gilroy R."/>
        </authorList>
    </citation>
    <scope>NUCLEOTIDE SEQUENCE</scope>
    <source>
        <strain evidence="4">2239</strain>
    </source>
</reference>
<dbReference type="Proteomes" id="UP000824193">
    <property type="component" value="Unassembled WGS sequence"/>
</dbReference>
<reference evidence="4" key="1">
    <citation type="journal article" date="2021" name="PeerJ">
        <title>Extensive microbial diversity within the chicken gut microbiome revealed by metagenomics and culture.</title>
        <authorList>
            <person name="Gilroy R."/>
            <person name="Ravi A."/>
            <person name="Getino M."/>
            <person name="Pursley I."/>
            <person name="Horton D.L."/>
            <person name="Alikhan N.F."/>
            <person name="Baker D."/>
            <person name="Gharbi K."/>
            <person name="Hall N."/>
            <person name="Watson M."/>
            <person name="Adriaenssens E.M."/>
            <person name="Foster-Nyarko E."/>
            <person name="Jarju S."/>
            <person name="Secka A."/>
            <person name="Antonio M."/>
            <person name="Oren A."/>
            <person name="Chaudhuri R.R."/>
            <person name="La Ragione R."/>
            <person name="Hildebrand F."/>
            <person name="Pallen M.J."/>
        </authorList>
    </citation>
    <scope>NUCLEOTIDE SEQUENCE</scope>
    <source>
        <strain evidence="4">2239</strain>
    </source>
</reference>
<gene>
    <name evidence="4" type="ORF">H9865_10865</name>
</gene>
<dbReference type="PANTHER" id="PTHR33392">
    <property type="entry name" value="POLYISOPRENYL-TEICHOIC ACID--PEPTIDOGLYCAN TEICHOIC ACID TRANSFERASE TAGU"/>
    <property type="match status" value="1"/>
</dbReference>
<dbReference type="NCBIfam" id="TIGR00350">
    <property type="entry name" value="lytR_cpsA_psr"/>
    <property type="match status" value="1"/>
</dbReference>
<evidence type="ECO:0000259" key="3">
    <source>
        <dbReference type="Pfam" id="PF03816"/>
    </source>
</evidence>
<evidence type="ECO:0000313" key="5">
    <source>
        <dbReference type="Proteomes" id="UP000824193"/>
    </source>
</evidence>
<dbReference type="EMBL" id="DXFW01000037">
    <property type="protein sequence ID" value="HIX06577.1"/>
    <property type="molecule type" value="Genomic_DNA"/>
</dbReference>
<sequence>MNKPKKKRNAIKLALIVLAVALLAACGTLWYMYSQVAPALDEGEAGQLNQVKDPDLASEGDRTYNLLLLGIDYDTDRDYAEGKGNTDVILYVQIDRDAGTVNAFQIPRDTYYGEDMGGGKKAIEGKINEVYANGPDQENLINNIANMIYQLYKLPVDDYVTIDMAAFKTMLNNMGGIEMYVPWDIITVDKKTGKEDVVARQGTHLISGDTAELILRNRNYATADYQRLETQQYFYAALVKTFLEDYTLADYYTTCKLIAHYINTSLDITDIWGLYDTMLKIEPENIFIVRAPGGAAHINGHTWVYYIDRENCARILNEHFRSPDKPVPAEELGLATGYEYISGMNVDEGRTMGSVMEAAEEGQQELDASSSSSASSSASN</sequence>
<comment type="caution">
    <text evidence="4">The sequence shown here is derived from an EMBL/GenBank/DDBJ whole genome shotgun (WGS) entry which is preliminary data.</text>
</comment>
<dbReference type="InterPro" id="IPR004474">
    <property type="entry name" value="LytR_CpsA_psr"/>
</dbReference>
<comment type="similarity">
    <text evidence="1">Belongs to the LytR/CpsA/Psr (LCP) family.</text>
</comment>
<dbReference type="PROSITE" id="PS51257">
    <property type="entry name" value="PROKAR_LIPOPROTEIN"/>
    <property type="match status" value="1"/>
</dbReference>
<proteinExistence type="inferred from homology"/>
<feature type="domain" description="Cell envelope-related transcriptional attenuator" evidence="3">
    <location>
        <begin position="85"/>
        <end position="241"/>
    </location>
</feature>
<evidence type="ECO:0000256" key="2">
    <source>
        <dbReference type="SAM" id="MobiDB-lite"/>
    </source>
</evidence>
<evidence type="ECO:0000313" key="4">
    <source>
        <dbReference type="EMBL" id="HIX06577.1"/>
    </source>
</evidence>